<organism evidence="1 2">
    <name type="scientific">Vitis rotundifolia</name>
    <name type="common">Muscadine grape</name>
    <dbReference type="NCBI Taxonomy" id="103349"/>
    <lineage>
        <taxon>Eukaryota</taxon>
        <taxon>Viridiplantae</taxon>
        <taxon>Streptophyta</taxon>
        <taxon>Embryophyta</taxon>
        <taxon>Tracheophyta</taxon>
        <taxon>Spermatophyta</taxon>
        <taxon>Magnoliopsida</taxon>
        <taxon>eudicotyledons</taxon>
        <taxon>Gunneridae</taxon>
        <taxon>Pentapetalae</taxon>
        <taxon>rosids</taxon>
        <taxon>Vitales</taxon>
        <taxon>Vitaceae</taxon>
        <taxon>Viteae</taxon>
        <taxon>Vitis</taxon>
    </lineage>
</organism>
<reference evidence="1 2" key="1">
    <citation type="journal article" date="2023" name="BMC Biotechnol.">
        <title>Vitis rotundifolia cv Carlos genome sequencing.</title>
        <authorList>
            <person name="Huff M."/>
            <person name="Hulse-Kemp A."/>
            <person name="Scheffler B."/>
            <person name="Youngblood R."/>
            <person name="Simpson S."/>
            <person name="Babiker E."/>
            <person name="Staton M."/>
        </authorList>
    </citation>
    <scope>NUCLEOTIDE SEQUENCE [LARGE SCALE GENOMIC DNA]</scope>
    <source>
        <tissue evidence="1">Leaf</tissue>
    </source>
</reference>
<sequence length="213" mass="24268">MESIPPVVTKKLLNTVRIVLFMLRKGLTKSKLMIDLRQIIMKCGKILGKEVSELMLRHHTTLDSLSCRSRDLHMSFVSPHDYEFSCSNSPAYPFHLTKRKAHFTYTFSNHLSHHYARYHAPTADNDVAAVTVVKTMLEMLSGDVAASPLMGAAFGRSPVAVRQLRVTDSPFPLKDDGVDCHVDKAADEFIERFYKELRRQKWKAAREAAYYHG</sequence>
<keyword evidence="2" id="KW-1185">Reference proteome</keyword>
<protein>
    <recommendedName>
        <fullName evidence="3">Avr9/Cf-9 rapidly elicited protein 146</fullName>
    </recommendedName>
</protein>
<dbReference type="EMBL" id="JARBHA010000004">
    <property type="protein sequence ID" value="KAJ9701833.1"/>
    <property type="molecule type" value="Genomic_DNA"/>
</dbReference>
<evidence type="ECO:0000313" key="1">
    <source>
        <dbReference type="EMBL" id="KAJ9701833.1"/>
    </source>
</evidence>
<dbReference type="Proteomes" id="UP001168098">
    <property type="component" value="Unassembled WGS sequence"/>
</dbReference>
<comment type="caution">
    <text evidence="1">The sequence shown here is derived from an EMBL/GenBank/DDBJ whole genome shotgun (WGS) entry which is preliminary data.</text>
</comment>
<dbReference type="InterPro" id="IPR008480">
    <property type="entry name" value="DUF761_pln"/>
</dbReference>
<gene>
    <name evidence="1" type="ORF">PVL29_003872</name>
</gene>
<evidence type="ECO:0008006" key="3">
    <source>
        <dbReference type="Google" id="ProtNLM"/>
    </source>
</evidence>
<dbReference type="Pfam" id="PF05553">
    <property type="entry name" value="DUF761"/>
    <property type="match status" value="1"/>
</dbReference>
<evidence type="ECO:0000313" key="2">
    <source>
        <dbReference type="Proteomes" id="UP001168098"/>
    </source>
</evidence>
<accession>A0AA39A8G8</accession>
<name>A0AA39A8G8_VITRO</name>
<proteinExistence type="predicted"/>
<dbReference type="PANTHER" id="PTHR33265:SF8">
    <property type="entry name" value="AVR9_CF-9 RAPIDLY ELICITED PROTEIN 146"/>
    <property type="match status" value="1"/>
</dbReference>
<dbReference type="AlphaFoldDB" id="A0AA39A8G8"/>
<dbReference type="PANTHER" id="PTHR33265">
    <property type="entry name" value="AVR9/CF-9 RAPIDLY ELICITED PROTEIN-RELATED"/>
    <property type="match status" value="1"/>
</dbReference>